<keyword evidence="5" id="KW-0732">Signal</keyword>
<dbReference type="InterPro" id="IPR000675">
    <property type="entry name" value="Cutinase/axe"/>
</dbReference>
<keyword evidence="3" id="KW-0378">Hydrolase</keyword>
<comment type="similarity">
    <text evidence="1">Belongs to the cutinase family.</text>
</comment>
<organism evidence="6 7">
    <name type="scientific">Nocardia jiangsuensis</name>
    <dbReference type="NCBI Taxonomy" id="1691563"/>
    <lineage>
        <taxon>Bacteria</taxon>
        <taxon>Bacillati</taxon>
        <taxon>Actinomycetota</taxon>
        <taxon>Actinomycetes</taxon>
        <taxon>Mycobacteriales</taxon>
        <taxon>Nocardiaceae</taxon>
        <taxon>Nocardia</taxon>
    </lineage>
</organism>
<proteinExistence type="inferred from homology"/>
<evidence type="ECO:0000313" key="7">
    <source>
        <dbReference type="Proteomes" id="UP001595696"/>
    </source>
</evidence>
<dbReference type="RefSeq" id="WP_378615485.1">
    <property type="nucleotide sequence ID" value="NZ_JBHSAX010000022.1"/>
</dbReference>
<accession>A0ABV8E1B1</accession>
<evidence type="ECO:0000256" key="1">
    <source>
        <dbReference type="ARBA" id="ARBA00007534"/>
    </source>
</evidence>
<dbReference type="InterPro" id="IPR029058">
    <property type="entry name" value="AB_hydrolase_fold"/>
</dbReference>
<dbReference type="EMBL" id="JBHSAX010000022">
    <property type="protein sequence ID" value="MFC3965552.1"/>
    <property type="molecule type" value="Genomic_DNA"/>
</dbReference>
<comment type="caution">
    <text evidence="6">The sequence shown here is derived from an EMBL/GenBank/DDBJ whole genome shotgun (WGS) entry which is preliminary data.</text>
</comment>
<evidence type="ECO:0000256" key="3">
    <source>
        <dbReference type="ARBA" id="ARBA00022801"/>
    </source>
</evidence>
<evidence type="ECO:0000256" key="5">
    <source>
        <dbReference type="SAM" id="SignalP"/>
    </source>
</evidence>
<keyword evidence="2" id="KW-0719">Serine esterase</keyword>
<evidence type="ECO:0000313" key="6">
    <source>
        <dbReference type="EMBL" id="MFC3965552.1"/>
    </source>
</evidence>
<sequence>MTPTTTGAALLAAVLTSTGAALTAPVAAAAPGCGDAELVMARGTDYSRPVAESWASVDDPTVGRPLDAAVRAARPELNWTLYNVSYPADTTGPRSRVIGAVDLVAHLVVRTVECPATRFVLAGYSQGAEVLSNALGMGSDDFPATAVIPPALAPRIAALLLFASPVHVYNTAIPEPYAARTAQYCAAQDPVCNPASALPPDAGYGAHTRYGEAVTAAAGFAAERL</sequence>
<dbReference type="PANTHER" id="PTHR33630:SF9">
    <property type="entry name" value="CUTINASE 4"/>
    <property type="match status" value="1"/>
</dbReference>
<protein>
    <submittedName>
        <fullName evidence="6">Cutinase family protein</fullName>
    </submittedName>
</protein>
<evidence type="ECO:0000256" key="2">
    <source>
        <dbReference type="ARBA" id="ARBA00022487"/>
    </source>
</evidence>
<feature type="chain" id="PRO_5045848974" evidence="5">
    <location>
        <begin position="24"/>
        <end position="225"/>
    </location>
</feature>
<name>A0ABV8E1B1_9NOCA</name>
<reference evidence="7" key="1">
    <citation type="journal article" date="2019" name="Int. J. Syst. Evol. Microbiol.">
        <title>The Global Catalogue of Microorganisms (GCM) 10K type strain sequencing project: providing services to taxonomists for standard genome sequencing and annotation.</title>
        <authorList>
            <consortium name="The Broad Institute Genomics Platform"/>
            <consortium name="The Broad Institute Genome Sequencing Center for Infectious Disease"/>
            <person name="Wu L."/>
            <person name="Ma J."/>
        </authorList>
    </citation>
    <scope>NUCLEOTIDE SEQUENCE [LARGE SCALE GENOMIC DNA]</scope>
    <source>
        <strain evidence="7">CGMCC 4.7330</strain>
    </source>
</reference>
<dbReference type="SMART" id="SM01110">
    <property type="entry name" value="Cutinase"/>
    <property type="match status" value="1"/>
</dbReference>
<evidence type="ECO:0000256" key="4">
    <source>
        <dbReference type="ARBA" id="ARBA00023157"/>
    </source>
</evidence>
<dbReference type="Proteomes" id="UP001595696">
    <property type="component" value="Unassembled WGS sequence"/>
</dbReference>
<dbReference type="PANTHER" id="PTHR33630">
    <property type="entry name" value="CUTINASE RV1984C-RELATED-RELATED"/>
    <property type="match status" value="1"/>
</dbReference>
<gene>
    <name evidence="6" type="ORF">ACFO0B_26475</name>
</gene>
<keyword evidence="7" id="KW-1185">Reference proteome</keyword>
<keyword evidence="4" id="KW-1015">Disulfide bond</keyword>
<dbReference type="Gene3D" id="3.40.50.1820">
    <property type="entry name" value="alpha/beta hydrolase"/>
    <property type="match status" value="1"/>
</dbReference>
<dbReference type="Pfam" id="PF01083">
    <property type="entry name" value="Cutinase"/>
    <property type="match status" value="1"/>
</dbReference>
<dbReference type="SUPFAM" id="SSF53474">
    <property type="entry name" value="alpha/beta-Hydrolases"/>
    <property type="match status" value="1"/>
</dbReference>
<feature type="signal peptide" evidence="5">
    <location>
        <begin position="1"/>
        <end position="23"/>
    </location>
</feature>